<sequence>ITMVNVETLVSDGDMTKMFNLMKKTFYSNKEIFLRELINNAFNALNKTRFERHTNNILHDDLFIRLVPHKENKTLLVIDNGIGMNKDDLIDNLGIGLYSSFLVAQKVIITSKYNDLGQYISESQPDVSFNVTKDINA</sequence>
<reference evidence="5 6" key="1">
    <citation type="journal article" date="2023" name="Life. Sci Alliance">
        <title>Evolutionary insights into 3D genome organization and epigenetic landscape of Vigna mungo.</title>
        <authorList>
            <person name="Junaid A."/>
            <person name="Singh B."/>
            <person name="Bhatia S."/>
        </authorList>
    </citation>
    <scope>NUCLEOTIDE SEQUENCE [LARGE SCALE GENOMIC DNA]</scope>
    <source>
        <strain evidence="5">Urdbean</strain>
    </source>
</reference>
<evidence type="ECO:0000256" key="2">
    <source>
        <dbReference type="ARBA" id="ARBA00022741"/>
    </source>
</evidence>
<evidence type="ECO:0000256" key="3">
    <source>
        <dbReference type="ARBA" id="ARBA00022840"/>
    </source>
</evidence>
<evidence type="ECO:0000256" key="4">
    <source>
        <dbReference type="ARBA" id="ARBA00023186"/>
    </source>
</evidence>
<dbReference type="GO" id="GO:0016887">
    <property type="term" value="F:ATP hydrolysis activity"/>
    <property type="evidence" value="ECO:0007669"/>
    <property type="project" value="InterPro"/>
</dbReference>
<comment type="similarity">
    <text evidence="1">Belongs to the heat shock protein 90 family.</text>
</comment>
<accession>A0AAQ3MYN9</accession>
<name>A0AAQ3MYN9_VIGMU</name>
<dbReference type="InterPro" id="IPR001404">
    <property type="entry name" value="Hsp90_fam"/>
</dbReference>
<protein>
    <recommendedName>
        <fullName evidence="7">Heat shock protein 83</fullName>
    </recommendedName>
</protein>
<dbReference type="GO" id="GO:0005524">
    <property type="term" value="F:ATP binding"/>
    <property type="evidence" value="ECO:0007669"/>
    <property type="project" value="UniProtKB-KW"/>
</dbReference>
<proteinExistence type="inferred from homology"/>
<evidence type="ECO:0008006" key="7">
    <source>
        <dbReference type="Google" id="ProtNLM"/>
    </source>
</evidence>
<feature type="non-terminal residue" evidence="5">
    <location>
        <position position="1"/>
    </location>
</feature>
<gene>
    <name evidence="5" type="ORF">V8G54_025633</name>
</gene>
<evidence type="ECO:0000313" key="6">
    <source>
        <dbReference type="Proteomes" id="UP001374535"/>
    </source>
</evidence>
<dbReference type="SUPFAM" id="SSF55874">
    <property type="entry name" value="ATPase domain of HSP90 chaperone/DNA topoisomerase II/histidine kinase"/>
    <property type="match status" value="1"/>
</dbReference>
<dbReference type="GO" id="GO:0140662">
    <property type="term" value="F:ATP-dependent protein folding chaperone"/>
    <property type="evidence" value="ECO:0007669"/>
    <property type="project" value="InterPro"/>
</dbReference>
<dbReference type="PRINTS" id="PR00775">
    <property type="entry name" value="HEATSHOCK90"/>
</dbReference>
<dbReference type="InterPro" id="IPR020575">
    <property type="entry name" value="Hsp90_N"/>
</dbReference>
<evidence type="ECO:0000256" key="1">
    <source>
        <dbReference type="ARBA" id="ARBA00008239"/>
    </source>
</evidence>
<organism evidence="5 6">
    <name type="scientific">Vigna mungo</name>
    <name type="common">Black gram</name>
    <name type="synonym">Phaseolus mungo</name>
    <dbReference type="NCBI Taxonomy" id="3915"/>
    <lineage>
        <taxon>Eukaryota</taxon>
        <taxon>Viridiplantae</taxon>
        <taxon>Streptophyta</taxon>
        <taxon>Embryophyta</taxon>
        <taxon>Tracheophyta</taxon>
        <taxon>Spermatophyta</taxon>
        <taxon>Magnoliopsida</taxon>
        <taxon>eudicotyledons</taxon>
        <taxon>Gunneridae</taxon>
        <taxon>Pentapetalae</taxon>
        <taxon>rosids</taxon>
        <taxon>fabids</taxon>
        <taxon>Fabales</taxon>
        <taxon>Fabaceae</taxon>
        <taxon>Papilionoideae</taxon>
        <taxon>50 kb inversion clade</taxon>
        <taxon>NPAAA clade</taxon>
        <taxon>indigoferoid/millettioid clade</taxon>
        <taxon>Phaseoleae</taxon>
        <taxon>Vigna</taxon>
    </lineage>
</organism>
<evidence type="ECO:0000313" key="5">
    <source>
        <dbReference type="EMBL" id="WVY99563.1"/>
    </source>
</evidence>
<dbReference type="Proteomes" id="UP001374535">
    <property type="component" value="Chromosome 8"/>
</dbReference>
<keyword evidence="4" id="KW-0143">Chaperone</keyword>
<dbReference type="AlphaFoldDB" id="A0AAQ3MYN9"/>
<dbReference type="PROSITE" id="PS00298">
    <property type="entry name" value="HSP90"/>
    <property type="match status" value="1"/>
</dbReference>
<dbReference type="PANTHER" id="PTHR11528">
    <property type="entry name" value="HEAT SHOCK PROTEIN 90 FAMILY MEMBER"/>
    <property type="match status" value="1"/>
</dbReference>
<keyword evidence="6" id="KW-1185">Reference proteome</keyword>
<keyword evidence="2" id="KW-0547">Nucleotide-binding</keyword>
<dbReference type="Gene3D" id="3.30.565.10">
    <property type="entry name" value="Histidine kinase-like ATPase, C-terminal domain"/>
    <property type="match status" value="2"/>
</dbReference>
<dbReference type="EMBL" id="CP144693">
    <property type="protein sequence ID" value="WVY99563.1"/>
    <property type="molecule type" value="Genomic_DNA"/>
</dbReference>
<keyword evidence="3" id="KW-0067">ATP-binding</keyword>
<dbReference type="GO" id="GO:0051082">
    <property type="term" value="F:unfolded protein binding"/>
    <property type="evidence" value="ECO:0007669"/>
    <property type="project" value="InterPro"/>
</dbReference>
<dbReference type="InterPro" id="IPR036890">
    <property type="entry name" value="HATPase_C_sf"/>
</dbReference>
<dbReference type="InterPro" id="IPR019805">
    <property type="entry name" value="Heat_shock_protein_90_CS"/>
</dbReference>